<sequence length="235" mass="24001">MGNGVSAPPGGAGLDGPASALQGSPCVSWAVLSSASRRRSSRLRAACEAKAAGASVDQTFCSAVDPPKVPSALKSLPLPLPLLPALSDSALPPPPSSTRSEPPYLSPWLSSSPDSVSSCPAHPPSRRSSRPSSAFGRGSPVCSHSGTTLIPEAALHALREKNVHTHLAAGELSLPMGERATGGTDCLVSCFPPAFSREAISAYVSRSSRPYIALSRTTKWARFLPGAAVGVGLVS</sequence>
<feature type="compositionally biased region" description="Low complexity" evidence="1">
    <location>
        <begin position="97"/>
        <end position="120"/>
    </location>
</feature>
<feature type="region of interest" description="Disordered" evidence="1">
    <location>
        <begin position="89"/>
        <end position="140"/>
    </location>
</feature>
<dbReference type="EMBL" id="AEYI02002554">
    <property type="protein sequence ID" value="KFG27861.1"/>
    <property type="molecule type" value="Genomic_DNA"/>
</dbReference>
<organism evidence="2 3">
    <name type="scientific">Toxoplasma gondii p89</name>
    <dbReference type="NCBI Taxonomy" id="943119"/>
    <lineage>
        <taxon>Eukaryota</taxon>
        <taxon>Sar</taxon>
        <taxon>Alveolata</taxon>
        <taxon>Apicomplexa</taxon>
        <taxon>Conoidasida</taxon>
        <taxon>Coccidia</taxon>
        <taxon>Eucoccidiorida</taxon>
        <taxon>Eimeriorina</taxon>
        <taxon>Sarcocystidae</taxon>
        <taxon>Toxoplasma</taxon>
    </lineage>
</organism>
<protein>
    <submittedName>
        <fullName evidence="2">Uncharacterized protein</fullName>
    </submittedName>
</protein>
<accession>A0A086J6U3</accession>
<comment type="caution">
    <text evidence="2">The sequence shown here is derived from an EMBL/GenBank/DDBJ whole genome shotgun (WGS) entry which is preliminary data.</text>
</comment>
<proteinExistence type="predicted"/>
<dbReference type="Proteomes" id="UP000028828">
    <property type="component" value="Unassembled WGS sequence"/>
</dbReference>
<evidence type="ECO:0000256" key="1">
    <source>
        <dbReference type="SAM" id="MobiDB-lite"/>
    </source>
</evidence>
<gene>
    <name evidence="2" type="ORF">TGP89_421720</name>
</gene>
<evidence type="ECO:0000313" key="2">
    <source>
        <dbReference type="EMBL" id="KFG27861.1"/>
    </source>
</evidence>
<dbReference type="AlphaFoldDB" id="A0A086J6U3"/>
<feature type="compositionally biased region" description="Low complexity" evidence="1">
    <location>
        <begin position="130"/>
        <end position="140"/>
    </location>
</feature>
<reference evidence="2 3" key="1">
    <citation type="submission" date="2014-03" db="EMBL/GenBank/DDBJ databases">
        <authorList>
            <person name="Sibley D."/>
            <person name="Venepally P."/>
            <person name="Karamycheva S."/>
            <person name="Hadjithomas M."/>
            <person name="Khan A."/>
            <person name="Brunk B."/>
            <person name="Roos D."/>
            <person name="Caler E."/>
            <person name="Lorenzi H."/>
        </authorList>
    </citation>
    <scope>NUCLEOTIDE SEQUENCE [LARGE SCALE GENOMIC DNA]</scope>
    <source>
        <strain evidence="3">p89</strain>
    </source>
</reference>
<dbReference type="VEuPathDB" id="ToxoDB:TGP89_421720"/>
<evidence type="ECO:0000313" key="3">
    <source>
        <dbReference type="Proteomes" id="UP000028828"/>
    </source>
</evidence>
<name>A0A086J6U3_TOXGO</name>